<comment type="caution">
    <text evidence="2">The sequence shown here is derived from an EMBL/GenBank/DDBJ whole genome shotgun (WGS) entry which is preliminary data.</text>
</comment>
<dbReference type="PANTHER" id="PTHR35532:SF5">
    <property type="entry name" value="CARBOHYDRATE-BINDING DOMAIN-CONTAINING PROTEIN"/>
    <property type="match status" value="1"/>
</dbReference>
<gene>
    <name evidence="2" type="ORF">CE91St3_26180</name>
</gene>
<accession>A0AA37NFC5</accession>
<proteinExistence type="predicted"/>
<keyword evidence="1" id="KW-0472">Membrane</keyword>
<dbReference type="PROSITE" id="PS51257">
    <property type="entry name" value="PROKAR_LIPOPROTEIN"/>
    <property type="match status" value="1"/>
</dbReference>
<keyword evidence="1" id="KW-1133">Transmembrane helix</keyword>
<reference evidence="2" key="1">
    <citation type="submission" date="2022-01" db="EMBL/GenBank/DDBJ databases">
        <title>Novel bile acid biosynthetic pathways are enriched in the microbiome of centenarians.</title>
        <authorList>
            <person name="Sato Y."/>
            <person name="Atarashi K."/>
            <person name="Plichta R.D."/>
            <person name="Arai Y."/>
            <person name="Sasajima S."/>
            <person name="Kearney M.S."/>
            <person name="Suda W."/>
            <person name="Takeshita K."/>
            <person name="Sasaki T."/>
            <person name="Okamoto S."/>
            <person name="Skelly N.A."/>
            <person name="Okamura Y."/>
            <person name="Vlamakis H."/>
            <person name="Li Y."/>
            <person name="Tanoue T."/>
            <person name="Takei H."/>
            <person name="Nittono H."/>
            <person name="Narushima S."/>
            <person name="Irie J."/>
            <person name="Itoh H."/>
            <person name="Moriya K."/>
            <person name="Sugiura Y."/>
            <person name="Suematsu M."/>
            <person name="Moritoki N."/>
            <person name="Shibata S."/>
            <person name="Littman R.D."/>
            <person name="Fischbach A.M."/>
            <person name="Uwamino Y."/>
            <person name="Inoue T."/>
            <person name="Honda A."/>
            <person name="Hattori M."/>
            <person name="Murai T."/>
            <person name="Xavier J.R."/>
            <person name="Hirose N."/>
            <person name="Honda K."/>
        </authorList>
    </citation>
    <scope>NUCLEOTIDE SEQUENCE</scope>
    <source>
        <strain evidence="2">CE91-St3</strain>
    </source>
</reference>
<evidence type="ECO:0000256" key="1">
    <source>
        <dbReference type="SAM" id="Phobius"/>
    </source>
</evidence>
<evidence type="ECO:0008006" key="4">
    <source>
        <dbReference type="Google" id="ProtNLM"/>
    </source>
</evidence>
<feature type="transmembrane region" description="Helical" evidence="1">
    <location>
        <begin position="12"/>
        <end position="31"/>
    </location>
</feature>
<sequence>MNMRLQYKTTTKYLFFSLPFYLMLFACGLQITDVEYALREAGENRGELEAVLSHYAKLDDRQKLEAAQYLIRYMPYHTSYDKGIEDYYHAIDSVVALSEDKLEQEKHIESLRLRFESKYKQKRDIEVITSEFLIQSIDEAFKQWRECEWAEHLDFEQFCE</sequence>
<dbReference type="AlphaFoldDB" id="A0AA37NFC5"/>
<evidence type="ECO:0000313" key="3">
    <source>
        <dbReference type="Proteomes" id="UP001055114"/>
    </source>
</evidence>
<evidence type="ECO:0000313" key="2">
    <source>
        <dbReference type="EMBL" id="GKH72755.1"/>
    </source>
</evidence>
<name>A0AA37NFC5_9BACT</name>
<keyword evidence="1" id="KW-0812">Transmembrane</keyword>
<organism evidence="2 3">
    <name type="scientific">Parabacteroides merdae</name>
    <dbReference type="NCBI Taxonomy" id="46503"/>
    <lineage>
        <taxon>Bacteria</taxon>
        <taxon>Pseudomonadati</taxon>
        <taxon>Bacteroidota</taxon>
        <taxon>Bacteroidia</taxon>
        <taxon>Bacteroidales</taxon>
        <taxon>Tannerellaceae</taxon>
        <taxon>Parabacteroides</taxon>
    </lineage>
</organism>
<dbReference type="Proteomes" id="UP001055114">
    <property type="component" value="Unassembled WGS sequence"/>
</dbReference>
<dbReference type="PANTHER" id="PTHR35532">
    <property type="entry name" value="SIMILAR TO POLYHYDROXYALKANOATE DEPOLYMERASE"/>
    <property type="match status" value="1"/>
</dbReference>
<protein>
    <recommendedName>
        <fullName evidence="4">Lipoprotein</fullName>
    </recommendedName>
</protein>
<dbReference type="EMBL" id="BQNZ01000002">
    <property type="protein sequence ID" value="GKH72755.1"/>
    <property type="molecule type" value="Genomic_DNA"/>
</dbReference>